<protein>
    <submittedName>
        <fullName evidence="2">Centrosomal protein of 131 kDa isoform X8</fullName>
    </submittedName>
</protein>
<gene>
    <name evidence="2" type="primary">Cep131</name>
</gene>
<sequence length="202" mass="21523">MKGSRAISEATEGTPEGMDLSLIGLPPPMSQHPSSASATKPIVRSVSIATGSEPRRKTLEATGPGGSRAINNLRRSNSTTQVNQPWTSSPRPAEPTDFLTLFEGSTSERRRVASLSKAPSEKGATWNILVKSGIRMTSPGALPCRPVSQVPVPSVPLQAQGGRRAPWHPASLPITGATREPWATALPLWYITATPPQRSHPR</sequence>
<evidence type="ECO:0000313" key="2">
    <source>
        <dbReference type="RefSeq" id="XP_073901006.1"/>
    </source>
</evidence>
<evidence type="ECO:0000313" key="1">
    <source>
        <dbReference type="Proteomes" id="UP001732720"/>
    </source>
</evidence>
<keyword evidence="1" id="KW-1185">Reference proteome</keyword>
<reference evidence="2" key="1">
    <citation type="submission" date="2025-08" db="UniProtKB">
        <authorList>
            <consortium name="RefSeq"/>
        </authorList>
    </citation>
    <scope>IDENTIFICATION</scope>
</reference>
<dbReference type="Proteomes" id="UP001732720">
    <property type="component" value="Chromosome 11"/>
</dbReference>
<dbReference type="RefSeq" id="XP_073901006.1">
    <property type="nucleotide sequence ID" value="XM_074044905.1"/>
</dbReference>
<name>A0AC58K846_CASCN</name>
<proteinExistence type="predicted"/>
<accession>A0AC58K846</accession>
<organism evidence="1 2">
    <name type="scientific">Castor canadensis</name>
    <name type="common">American beaver</name>
    <dbReference type="NCBI Taxonomy" id="51338"/>
    <lineage>
        <taxon>Eukaryota</taxon>
        <taxon>Metazoa</taxon>
        <taxon>Chordata</taxon>
        <taxon>Craniata</taxon>
        <taxon>Vertebrata</taxon>
        <taxon>Euteleostomi</taxon>
        <taxon>Mammalia</taxon>
        <taxon>Eutheria</taxon>
        <taxon>Euarchontoglires</taxon>
        <taxon>Glires</taxon>
        <taxon>Rodentia</taxon>
        <taxon>Castorimorpha</taxon>
        <taxon>Castoridae</taxon>
        <taxon>Castor</taxon>
    </lineage>
</organism>